<evidence type="ECO:0000256" key="1">
    <source>
        <dbReference type="ARBA" id="ARBA00023015"/>
    </source>
</evidence>
<dbReference type="Pfam" id="PF25797">
    <property type="entry name" value="PDF2_C"/>
    <property type="match status" value="1"/>
</dbReference>
<dbReference type="OrthoDB" id="10300333at2759"/>
<dbReference type="InterPro" id="IPR057993">
    <property type="entry name" value="HD-Zip_IV_C"/>
</dbReference>
<organism evidence="8 9">
    <name type="scientific">Arabidopsis thaliana</name>
    <name type="common">Mouse-ear cress</name>
    <dbReference type="NCBI Taxonomy" id="3702"/>
    <lineage>
        <taxon>Eukaryota</taxon>
        <taxon>Viridiplantae</taxon>
        <taxon>Streptophyta</taxon>
        <taxon>Embryophyta</taxon>
        <taxon>Tracheophyta</taxon>
        <taxon>Spermatophyta</taxon>
        <taxon>Magnoliopsida</taxon>
        <taxon>eudicotyledons</taxon>
        <taxon>Gunneridae</taxon>
        <taxon>Pentapetalae</taxon>
        <taxon>rosids</taxon>
        <taxon>malvids</taxon>
        <taxon>Brassicales</taxon>
        <taxon>Brassicaceae</taxon>
        <taxon>Camelineae</taxon>
        <taxon>Arabidopsis</taxon>
    </lineage>
</organism>
<feature type="domain" description="START" evidence="7">
    <location>
        <begin position="72"/>
        <end position="220"/>
    </location>
</feature>
<sequence length="465" mass="52762">MASQKTLTSEDGNINQTEILSEANELQFENAVSRSDNETLNAFTMLLDFWRNQFPNVSSYLLNLWVVLACIVNEIIALATLESPLWRRSQREEMLTLNEYYSRFFPWYAKNVPRFVHEASRASEVIHVDASWLLTKLKNPIRWVTIFPSLVGNVSIESSNDDVRMIIDMEFLTLITPVIPTRKVKVLRYCHRIANDTWIIADISMYLSSYSDDLRPEFLRFPSGFIIKHVARIFRVTNSAGKNNLLQASKRLVHIFCSGTCGVIGNRGRWLGAGRRFDVRVFSLERRDMIRHPYGIISASGLTKIHAKPEILFPLIYGVKKLEIHNHLRLSGNDLKQVLRITRDDITSRNDVSLFSFRLNNSTEVYLLQEAYNEASSSMVIHSILDVSSLAKIINGDRSYSFTYPCGFTIMPGQNSGDEDAGCVVSVGFLTIATEEIVANTLVSDVERNLSATITNFENVLAGNQ</sequence>
<dbReference type="InterPro" id="IPR002913">
    <property type="entry name" value="START_lipid-bd_dom"/>
</dbReference>
<gene>
    <name evidence="8" type="ORF">C24_LOCUS19349</name>
</gene>
<keyword evidence="5" id="KW-0539">Nucleus</keyword>
<feature type="transmembrane region" description="Helical" evidence="6">
    <location>
        <begin position="60"/>
        <end position="81"/>
    </location>
</feature>
<dbReference type="PROSITE" id="PS50848">
    <property type="entry name" value="START"/>
    <property type="match status" value="1"/>
</dbReference>
<evidence type="ECO:0000259" key="7">
    <source>
        <dbReference type="PROSITE" id="PS50848"/>
    </source>
</evidence>
<evidence type="ECO:0000256" key="2">
    <source>
        <dbReference type="ARBA" id="ARBA00023125"/>
    </source>
</evidence>
<evidence type="ECO:0000313" key="8">
    <source>
        <dbReference type="EMBL" id="CAA0396626.1"/>
    </source>
</evidence>
<dbReference type="Proteomes" id="UP000434276">
    <property type="component" value="Unassembled WGS sequence"/>
</dbReference>
<dbReference type="SUPFAM" id="SSF55961">
    <property type="entry name" value="Bet v1-like"/>
    <property type="match status" value="1"/>
</dbReference>
<dbReference type="GO" id="GO:0003677">
    <property type="term" value="F:DNA binding"/>
    <property type="evidence" value="ECO:0007669"/>
    <property type="project" value="UniProtKB-KW"/>
</dbReference>
<keyword evidence="6" id="KW-0812">Transmembrane</keyword>
<evidence type="ECO:0000256" key="4">
    <source>
        <dbReference type="ARBA" id="ARBA00023163"/>
    </source>
</evidence>
<reference evidence="8 9" key="1">
    <citation type="submission" date="2019-12" db="EMBL/GenBank/DDBJ databases">
        <authorList>
            <person name="Jiao W.-B."/>
            <person name="Schneeberger K."/>
        </authorList>
    </citation>
    <scope>NUCLEOTIDE SEQUENCE [LARGE SCALE GENOMIC DNA]</scope>
    <source>
        <strain evidence="9">cv. C24</strain>
    </source>
</reference>
<keyword evidence="6" id="KW-1133">Transmembrane helix</keyword>
<protein>
    <recommendedName>
        <fullName evidence="7">START domain-containing protein</fullName>
    </recommendedName>
</protein>
<dbReference type="ExpressionAtlas" id="A0A5S9XWL1">
    <property type="expression patterns" value="differential"/>
</dbReference>
<accession>A0A5S9XWL1</accession>
<keyword evidence="3" id="KW-0371">Homeobox</keyword>
<name>A0A5S9XWL1_ARATH</name>
<keyword evidence="2" id="KW-0238">DNA-binding</keyword>
<evidence type="ECO:0000256" key="6">
    <source>
        <dbReference type="SAM" id="Phobius"/>
    </source>
</evidence>
<dbReference type="InterPro" id="IPR042160">
    <property type="entry name" value="HD-Zip_IV"/>
</dbReference>
<proteinExistence type="predicted"/>
<dbReference type="AlphaFoldDB" id="A0A5S9XWL1"/>
<dbReference type="Pfam" id="PF01852">
    <property type="entry name" value="START"/>
    <property type="match status" value="1"/>
</dbReference>
<dbReference type="EMBL" id="CACSHJ010000095">
    <property type="protein sequence ID" value="CAA0396626.1"/>
    <property type="molecule type" value="Genomic_DNA"/>
</dbReference>
<dbReference type="PANTHER" id="PTHR45654:SF5">
    <property type="entry name" value="HOMEOBOX-LEUCINE ZIPPER PROTEIN ANTHOCYANINLESS 2-RELATED"/>
    <property type="match status" value="1"/>
</dbReference>
<evidence type="ECO:0000256" key="3">
    <source>
        <dbReference type="ARBA" id="ARBA00023155"/>
    </source>
</evidence>
<keyword evidence="4" id="KW-0804">Transcription</keyword>
<keyword evidence="1" id="KW-0805">Transcription regulation</keyword>
<evidence type="ECO:0000313" key="9">
    <source>
        <dbReference type="Proteomes" id="UP000434276"/>
    </source>
</evidence>
<keyword evidence="6" id="KW-0472">Membrane</keyword>
<evidence type="ECO:0000256" key="5">
    <source>
        <dbReference type="ARBA" id="ARBA00023242"/>
    </source>
</evidence>
<dbReference type="GO" id="GO:0008289">
    <property type="term" value="F:lipid binding"/>
    <property type="evidence" value="ECO:0007669"/>
    <property type="project" value="InterPro"/>
</dbReference>
<dbReference type="PANTHER" id="PTHR45654">
    <property type="entry name" value="HOMEOBOX-LEUCINE ZIPPER PROTEIN MERISTEM L1"/>
    <property type="match status" value="1"/>
</dbReference>